<dbReference type="EMBL" id="CP017599">
    <property type="protein sequence ID" value="AOX01222.1"/>
    <property type="molecule type" value="Genomic_DNA"/>
</dbReference>
<keyword evidence="1" id="KW-0597">Phosphoprotein</keyword>
<evidence type="ECO:0000259" key="2">
    <source>
        <dbReference type="PROSITE" id="PS50110"/>
    </source>
</evidence>
<dbReference type="CDD" id="cd17535">
    <property type="entry name" value="REC_NarL-like"/>
    <property type="match status" value="1"/>
</dbReference>
<dbReference type="InterPro" id="IPR011006">
    <property type="entry name" value="CheY-like_superfamily"/>
</dbReference>
<organism evidence="3 4">
    <name type="scientific">Moorena producens PAL-8-15-08-1</name>
    <dbReference type="NCBI Taxonomy" id="1458985"/>
    <lineage>
        <taxon>Bacteria</taxon>
        <taxon>Bacillati</taxon>
        <taxon>Cyanobacteriota</taxon>
        <taxon>Cyanophyceae</taxon>
        <taxon>Coleofasciculales</taxon>
        <taxon>Coleofasciculaceae</taxon>
        <taxon>Moorena</taxon>
    </lineage>
</organism>
<feature type="domain" description="Response regulatory" evidence="2">
    <location>
        <begin position="4"/>
        <end position="131"/>
    </location>
</feature>
<dbReference type="InterPro" id="IPR036388">
    <property type="entry name" value="WH-like_DNA-bd_sf"/>
</dbReference>
<sequence>MKPKIIVIDDHESVLEGTVSQLQKQYPEAEIVTAKTAQIAQDYVERLSPDLVVADLSIPKQQGDTARTDTGIQLLKTLMKLYPTLNIVVQSANIKALIRLKPAINEHEGGFTIVDKSLPQKEMLIKVDWSLQGLIYTPKGMRKGLEIKSEWLELLTLAFEEGLQDRTIAQRMQISERTVRNYWTKVQDVLGVYPKPGENIRIKTEKRAREVGLID</sequence>
<dbReference type="InterPro" id="IPR058245">
    <property type="entry name" value="NreC/VraR/RcsB-like_REC"/>
</dbReference>
<dbReference type="PANTHER" id="PTHR45566:SF1">
    <property type="entry name" value="HTH-TYPE TRANSCRIPTIONAL REGULATOR YHJB-RELATED"/>
    <property type="match status" value="1"/>
</dbReference>
<evidence type="ECO:0000313" key="4">
    <source>
        <dbReference type="Proteomes" id="UP000177870"/>
    </source>
</evidence>
<reference evidence="4" key="1">
    <citation type="submission" date="2016-10" db="EMBL/GenBank/DDBJ databases">
        <title>Comparative genomics uncovers the prolific and rare metabolic potential of the cyanobacterial genus Moorea.</title>
        <authorList>
            <person name="Leao T."/>
            <person name="Castelao G."/>
            <person name="Korobeynikov A."/>
            <person name="Monroe E.A."/>
            <person name="Podell S."/>
            <person name="Glukhov E."/>
            <person name="Allen E."/>
            <person name="Gerwick W.H."/>
            <person name="Gerwick L."/>
        </authorList>
    </citation>
    <scope>NUCLEOTIDE SEQUENCE [LARGE SCALE GENOMIC DNA]</scope>
    <source>
        <strain evidence="4">PAL-8-15-08-1</strain>
    </source>
</reference>
<dbReference type="KEGG" id="mpro:BJP34_18840"/>
<gene>
    <name evidence="3" type="ORF">BJP34_18840</name>
</gene>
<dbReference type="PROSITE" id="PS50110">
    <property type="entry name" value="RESPONSE_REGULATORY"/>
    <property type="match status" value="1"/>
</dbReference>
<dbReference type="Pfam" id="PF00072">
    <property type="entry name" value="Response_reg"/>
    <property type="match status" value="1"/>
</dbReference>
<dbReference type="PANTHER" id="PTHR45566">
    <property type="entry name" value="HTH-TYPE TRANSCRIPTIONAL REGULATOR YHJB-RELATED"/>
    <property type="match status" value="1"/>
</dbReference>
<dbReference type="STRING" id="1458985.BJP34_18840"/>
<dbReference type="InterPro" id="IPR001789">
    <property type="entry name" value="Sig_transdc_resp-reg_receiver"/>
</dbReference>
<dbReference type="SUPFAM" id="SSF52172">
    <property type="entry name" value="CheY-like"/>
    <property type="match status" value="1"/>
</dbReference>
<protein>
    <submittedName>
        <fullName evidence="3">Response regulator receiver protein</fullName>
    </submittedName>
</protein>
<proteinExistence type="predicted"/>
<feature type="modified residue" description="4-aspartylphosphate" evidence="1">
    <location>
        <position position="55"/>
    </location>
</feature>
<dbReference type="RefSeq" id="WP_070393667.1">
    <property type="nucleotide sequence ID" value="NZ_CP017599.1"/>
</dbReference>
<accession>A0A1D8TU93</accession>
<dbReference type="Proteomes" id="UP000177870">
    <property type="component" value="Chromosome"/>
</dbReference>
<dbReference type="GO" id="GO:0000160">
    <property type="term" value="P:phosphorelay signal transduction system"/>
    <property type="evidence" value="ECO:0007669"/>
    <property type="project" value="InterPro"/>
</dbReference>
<evidence type="ECO:0000313" key="3">
    <source>
        <dbReference type="EMBL" id="AOX01222.1"/>
    </source>
</evidence>
<dbReference type="Gene3D" id="1.10.10.10">
    <property type="entry name" value="Winged helix-like DNA-binding domain superfamily/Winged helix DNA-binding domain"/>
    <property type="match status" value="1"/>
</dbReference>
<dbReference type="AlphaFoldDB" id="A0A1D8TU93"/>
<name>A0A1D8TU93_9CYAN</name>
<dbReference type="Gene3D" id="3.40.50.2300">
    <property type="match status" value="1"/>
</dbReference>
<evidence type="ECO:0000256" key="1">
    <source>
        <dbReference type="PROSITE-ProRule" id="PRU00169"/>
    </source>
</evidence>
<dbReference type="InterPro" id="IPR051015">
    <property type="entry name" value="EvgA-like"/>
</dbReference>